<dbReference type="AlphaFoldDB" id="A0A7W7VS71"/>
<reference evidence="1 2" key="1">
    <citation type="submission" date="2020-08" db="EMBL/GenBank/DDBJ databases">
        <title>Genomic Encyclopedia of Type Strains, Phase III (KMG-III): the genomes of soil and plant-associated and newly described type strains.</title>
        <authorList>
            <person name="Whitman W."/>
        </authorList>
    </citation>
    <scope>NUCLEOTIDE SEQUENCE [LARGE SCALE GENOMIC DNA]</scope>
    <source>
        <strain evidence="1 2">CECT 8840</strain>
    </source>
</reference>
<accession>A0A7W7VS71</accession>
<gene>
    <name evidence="1" type="ORF">FHS44_008049</name>
</gene>
<keyword evidence="2" id="KW-1185">Reference proteome</keyword>
<dbReference type="RefSeq" id="WP_184725655.1">
    <property type="nucleotide sequence ID" value="NZ_JACHJP010000019.1"/>
</dbReference>
<organism evidence="1 2">
    <name type="scientific">Streptosporangium saharense</name>
    <dbReference type="NCBI Taxonomy" id="1706840"/>
    <lineage>
        <taxon>Bacteria</taxon>
        <taxon>Bacillati</taxon>
        <taxon>Actinomycetota</taxon>
        <taxon>Actinomycetes</taxon>
        <taxon>Streptosporangiales</taxon>
        <taxon>Streptosporangiaceae</taxon>
        <taxon>Streptosporangium</taxon>
    </lineage>
</organism>
<evidence type="ECO:0000313" key="1">
    <source>
        <dbReference type="EMBL" id="MBB4920896.1"/>
    </source>
</evidence>
<protein>
    <submittedName>
        <fullName evidence="1">Uncharacterized protein</fullName>
    </submittedName>
</protein>
<dbReference type="EMBL" id="JACHJP010000019">
    <property type="protein sequence ID" value="MBB4920896.1"/>
    <property type="molecule type" value="Genomic_DNA"/>
</dbReference>
<sequence>MEYTADQIRDMTKHIEGCCGAGDPDLIADMYSEDLPPEEHAEYIRWAHHTEAQK</sequence>
<evidence type="ECO:0000313" key="2">
    <source>
        <dbReference type="Proteomes" id="UP000552644"/>
    </source>
</evidence>
<name>A0A7W7VS71_9ACTN</name>
<proteinExistence type="predicted"/>
<dbReference type="Proteomes" id="UP000552644">
    <property type="component" value="Unassembled WGS sequence"/>
</dbReference>
<comment type="caution">
    <text evidence="1">The sequence shown here is derived from an EMBL/GenBank/DDBJ whole genome shotgun (WGS) entry which is preliminary data.</text>
</comment>